<evidence type="ECO:0008006" key="3">
    <source>
        <dbReference type="Google" id="ProtNLM"/>
    </source>
</evidence>
<accession>A0A2T3ZHB5</accession>
<sequence length="134" mass="14864">IADRTFLIRSREEPHLLVTVCSGVLKCLPELNSGGGSFWSCVKKDGWYGFRNTVSGAYLGCDREGKMCAKQPYQSTNEYLTIDWAGNGGYILHVLENPTSAYIGRRQVSISEDGKSLVAKIEGGTVWEFIDSKY</sequence>
<dbReference type="PANTHER" id="PTHR39697:SF2">
    <property type="entry name" value="CYANOVIRIN-N DOMAIN-CONTAINING PROTEIN"/>
    <property type="match status" value="1"/>
</dbReference>
<feature type="non-terminal residue" evidence="1">
    <location>
        <position position="134"/>
    </location>
</feature>
<name>A0A2T3ZHB5_TRIA4</name>
<proteinExistence type="predicted"/>
<reference evidence="1 2" key="1">
    <citation type="submission" date="2016-07" db="EMBL/GenBank/DDBJ databases">
        <title>Multiple horizontal gene transfer events from other fungi enriched the ability of initially mycotrophic Trichoderma (Ascomycota) to feed on dead plant biomass.</title>
        <authorList>
            <consortium name="DOE Joint Genome Institute"/>
            <person name="Aerts A."/>
            <person name="Atanasova L."/>
            <person name="Chenthamara K."/>
            <person name="Zhang J."/>
            <person name="Grujic M."/>
            <person name="Henrissat B."/>
            <person name="Kuo A."/>
            <person name="Salamov A."/>
            <person name="Lipzen A."/>
            <person name="Labutti K."/>
            <person name="Barry K."/>
            <person name="Miao Y."/>
            <person name="Rahimi M.J."/>
            <person name="Shen Q."/>
            <person name="Grigoriev I.V."/>
            <person name="Kubicek C.P."/>
            <person name="Druzhinina I.S."/>
        </authorList>
    </citation>
    <scope>NUCLEOTIDE SEQUENCE [LARGE SCALE GENOMIC DNA]</scope>
    <source>
        <strain evidence="1 2">CBS 433.97</strain>
    </source>
</reference>
<evidence type="ECO:0000313" key="1">
    <source>
        <dbReference type="EMBL" id="PTB44196.1"/>
    </source>
</evidence>
<dbReference type="OrthoDB" id="5289641at2759"/>
<dbReference type="Proteomes" id="UP000240493">
    <property type="component" value="Unassembled WGS sequence"/>
</dbReference>
<dbReference type="PANTHER" id="PTHR39697">
    <property type="entry name" value="RICIN B LECTIN DOMAIN-CONTAINING PROTEIN-RELATED"/>
    <property type="match status" value="1"/>
</dbReference>
<feature type="non-terminal residue" evidence="1">
    <location>
        <position position="1"/>
    </location>
</feature>
<dbReference type="EMBL" id="KZ679258">
    <property type="protein sequence ID" value="PTB44196.1"/>
    <property type="molecule type" value="Genomic_DNA"/>
</dbReference>
<dbReference type="AlphaFoldDB" id="A0A2T3ZHB5"/>
<evidence type="ECO:0000313" key="2">
    <source>
        <dbReference type="Proteomes" id="UP000240493"/>
    </source>
</evidence>
<protein>
    <recommendedName>
        <fullName evidence="3">Fascin domain-containing protein</fullName>
    </recommendedName>
</protein>
<gene>
    <name evidence="1" type="ORF">M441DRAFT_109085</name>
</gene>
<keyword evidence="2" id="KW-1185">Reference proteome</keyword>
<organism evidence="1 2">
    <name type="scientific">Trichoderma asperellum (strain ATCC 204424 / CBS 433.97 / NBRC 101777)</name>
    <dbReference type="NCBI Taxonomy" id="1042311"/>
    <lineage>
        <taxon>Eukaryota</taxon>
        <taxon>Fungi</taxon>
        <taxon>Dikarya</taxon>
        <taxon>Ascomycota</taxon>
        <taxon>Pezizomycotina</taxon>
        <taxon>Sordariomycetes</taxon>
        <taxon>Hypocreomycetidae</taxon>
        <taxon>Hypocreales</taxon>
        <taxon>Hypocreaceae</taxon>
        <taxon>Trichoderma</taxon>
    </lineage>
</organism>